<dbReference type="InterPro" id="IPR036020">
    <property type="entry name" value="WW_dom_sf"/>
</dbReference>
<dbReference type="SMART" id="SM00456">
    <property type="entry name" value="WW"/>
    <property type="match status" value="1"/>
</dbReference>
<dbReference type="PANTHER" id="PTHR13173:SF10">
    <property type="entry name" value="WW DOMAIN-BINDING PROTEIN 4"/>
    <property type="match status" value="1"/>
</dbReference>
<evidence type="ECO:0000256" key="5">
    <source>
        <dbReference type="SAM" id="MobiDB-lite"/>
    </source>
</evidence>
<protein>
    <submittedName>
        <fullName evidence="8 9">WW domain-binding protein 4</fullName>
    </submittedName>
</protein>
<feature type="compositionally biased region" description="Polar residues" evidence="5">
    <location>
        <begin position="304"/>
        <end position="317"/>
    </location>
</feature>
<feature type="region of interest" description="Disordered" evidence="5">
    <location>
        <begin position="102"/>
        <end position="130"/>
    </location>
</feature>
<dbReference type="SUPFAM" id="SSF51045">
    <property type="entry name" value="WW domain"/>
    <property type="match status" value="1"/>
</dbReference>
<evidence type="ECO:0000256" key="2">
    <source>
        <dbReference type="ARBA" id="ARBA00022771"/>
    </source>
</evidence>
<dbReference type="Proteomes" id="UP000050790">
    <property type="component" value="Unassembled WGS sequence"/>
</dbReference>
<keyword evidence="4" id="KW-0175">Coiled coil</keyword>
<sequence length="357" mass="40150">MADYWKSNPKKYCELCKCWMADNKISIQNHENGMRHKASVAKKVNELTRSNKCAEMERKNLEACLQQINDSAHLSMMKDLERDPSLAKQYGIVLAKSPCEGKLNEESSSKTGKPVADKSRPDPSSRANIWKESITPDGKHYYWNVATRVTQWTRPDGIIEPDQRPVKEEKTRLKEFVLNRLVELSEYGSKGANEAVLQVFNVPTSDIEPIIEKISDGTSDKKPKSVTPPTPVQFQGPQIDLLGPWVPCDDTPRPKLPKLDLPNASNDIGSFGSPNLDGKLAVLAQLEATTEKYYENPTLFSPKDQVTTHSSYAAETTKQTKSEDTNVRQSNSNTTARIVFKRRPTSNRSIRTPQDDE</sequence>
<evidence type="ECO:0000313" key="7">
    <source>
        <dbReference type="Proteomes" id="UP000050790"/>
    </source>
</evidence>
<dbReference type="InterPro" id="IPR001202">
    <property type="entry name" value="WW_dom"/>
</dbReference>
<dbReference type="CDD" id="cd00201">
    <property type="entry name" value="WW"/>
    <property type="match status" value="1"/>
</dbReference>
<dbReference type="GO" id="GO:0008270">
    <property type="term" value="F:zinc ion binding"/>
    <property type="evidence" value="ECO:0007669"/>
    <property type="project" value="UniProtKB-KW"/>
</dbReference>
<dbReference type="WBParaSite" id="SMRG1_56740.1">
    <property type="protein sequence ID" value="SMRG1_56740.1"/>
    <property type="gene ID" value="SMRG1_56740"/>
</dbReference>
<dbReference type="InterPro" id="IPR003604">
    <property type="entry name" value="Matrin/U1-like-C_Znf_C2H2"/>
</dbReference>
<evidence type="ECO:0000256" key="3">
    <source>
        <dbReference type="ARBA" id="ARBA00022833"/>
    </source>
</evidence>
<feature type="region of interest" description="Disordered" evidence="5">
    <location>
        <begin position="214"/>
        <end position="239"/>
    </location>
</feature>
<dbReference type="InterPro" id="IPR013085">
    <property type="entry name" value="U1-CZ_Znf_C2H2"/>
</dbReference>
<feature type="compositionally biased region" description="Polar residues" evidence="5">
    <location>
        <begin position="327"/>
        <end position="336"/>
    </location>
</feature>
<dbReference type="AlphaFoldDB" id="A0AA84ZZH3"/>
<evidence type="ECO:0000256" key="4">
    <source>
        <dbReference type="SAM" id="Coils"/>
    </source>
</evidence>
<feature type="compositionally biased region" description="Basic and acidic residues" evidence="5">
    <location>
        <begin position="214"/>
        <end position="223"/>
    </location>
</feature>
<accession>A0AA84ZZH3</accession>
<feature type="region of interest" description="Disordered" evidence="5">
    <location>
        <begin position="301"/>
        <end position="357"/>
    </location>
</feature>
<feature type="compositionally biased region" description="Polar residues" evidence="5">
    <location>
        <begin position="346"/>
        <end position="357"/>
    </location>
</feature>
<dbReference type="GO" id="GO:0071011">
    <property type="term" value="C:precatalytic spliceosome"/>
    <property type="evidence" value="ECO:0007669"/>
    <property type="project" value="TreeGrafter"/>
</dbReference>
<dbReference type="Pfam" id="PF00397">
    <property type="entry name" value="WW"/>
    <property type="match status" value="1"/>
</dbReference>
<dbReference type="WBParaSite" id="SMRG1_56740.3">
    <property type="protein sequence ID" value="SMRG1_56740.3"/>
    <property type="gene ID" value="SMRG1_56740"/>
</dbReference>
<organism evidence="7 8">
    <name type="scientific">Schistosoma margrebowiei</name>
    <dbReference type="NCBI Taxonomy" id="48269"/>
    <lineage>
        <taxon>Eukaryota</taxon>
        <taxon>Metazoa</taxon>
        <taxon>Spiralia</taxon>
        <taxon>Lophotrochozoa</taxon>
        <taxon>Platyhelminthes</taxon>
        <taxon>Trematoda</taxon>
        <taxon>Digenea</taxon>
        <taxon>Strigeidida</taxon>
        <taxon>Schistosomatoidea</taxon>
        <taxon>Schistosomatidae</taxon>
        <taxon>Schistosoma</taxon>
    </lineage>
</organism>
<feature type="domain" description="WW" evidence="6">
    <location>
        <begin position="130"/>
        <end position="155"/>
    </location>
</feature>
<keyword evidence="3" id="KW-0862">Zinc</keyword>
<dbReference type="GO" id="GO:0000398">
    <property type="term" value="P:mRNA splicing, via spliceosome"/>
    <property type="evidence" value="ECO:0007669"/>
    <property type="project" value="InterPro"/>
</dbReference>
<dbReference type="PROSITE" id="PS01159">
    <property type="entry name" value="WW_DOMAIN_1"/>
    <property type="match status" value="1"/>
</dbReference>
<evidence type="ECO:0000259" key="6">
    <source>
        <dbReference type="PROSITE" id="PS01159"/>
    </source>
</evidence>
<dbReference type="GO" id="GO:0003723">
    <property type="term" value="F:RNA binding"/>
    <property type="evidence" value="ECO:0007669"/>
    <property type="project" value="TreeGrafter"/>
</dbReference>
<dbReference type="Pfam" id="PF06220">
    <property type="entry name" value="zf-U1"/>
    <property type="match status" value="1"/>
</dbReference>
<evidence type="ECO:0000256" key="1">
    <source>
        <dbReference type="ARBA" id="ARBA00022723"/>
    </source>
</evidence>
<feature type="coiled-coil region" evidence="4">
    <location>
        <begin position="44"/>
        <end position="71"/>
    </location>
</feature>
<keyword evidence="2" id="KW-0863">Zinc-finger</keyword>
<dbReference type="SMART" id="SM00451">
    <property type="entry name" value="ZnF_U1"/>
    <property type="match status" value="1"/>
</dbReference>
<dbReference type="InterPro" id="IPR040023">
    <property type="entry name" value="WBP4"/>
</dbReference>
<evidence type="ECO:0000313" key="8">
    <source>
        <dbReference type="WBParaSite" id="SMRG1_56740.1"/>
    </source>
</evidence>
<keyword evidence="1" id="KW-0479">Metal-binding</keyword>
<dbReference type="Gene3D" id="2.20.70.10">
    <property type="match status" value="1"/>
</dbReference>
<reference evidence="8 9" key="1">
    <citation type="submission" date="2023-11" db="UniProtKB">
        <authorList>
            <consortium name="WormBaseParasite"/>
        </authorList>
    </citation>
    <scope>IDENTIFICATION</scope>
</reference>
<dbReference type="WBParaSite" id="SMRG1_56740.2">
    <property type="protein sequence ID" value="SMRG1_56740.2"/>
    <property type="gene ID" value="SMRG1_56740"/>
</dbReference>
<proteinExistence type="predicted"/>
<dbReference type="Gene3D" id="3.30.160.60">
    <property type="entry name" value="Classic Zinc Finger"/>
    <property type="match status" value="1"/>
</dbReference>
<dbReference type="PANTHER" id="PTHR13173">
    <property type="entry name" value="WW DOMAIN BINDING PROTEIN 4"/>
    <property type="match status" value="1"/>
</dbReference>
<evidence type="ECO:0000313" key="9">
    <source>
        <dbReference type="WBParaSite" id="SMRG1_56740.2"/>
    </source>
</evidence>
<name>A0AA84ZZH3_9TREM</name>